<sequence>MWNGSLEALLVILAVLVAATPIAVIYLLISNANLKKRLTALETPLRNGEGTALVQATSAPHDLAPTASNAPLGPKNLVEPQTDTVASAEAPVQPAAEAPSQAVVFNAENVQALVTWVTKNWFYVASAVSLALAGIFLVIYSVEQGLLPASVRITAAFVFGGALVAAGEYIRRRHGDDESSSTAYLPSTFSGAGIVTLFASVLAARLLYDFISPEVALIGMAIVGALALILGWFYGPFLAAVGVIGAMIAPFIIGGASDTPSFLLLYFFIISAVGLAIDTLRRWAWVSVISLVAGFGAGTMLMLSAGWPVPLYFTMYCAALAGIAIAIPVRKWMPDHAGTLLSLTVFSRENDIAWPEFPVRLAGGAVLAASSLILFTALETAHTDLFWAAVAMLSLLTLAILIWARKASALVDLAVLPAVALIAIVASGAPLWQMSQDLGSDFQAPQMSLMASIIVAIGLLLSISGAWRSLQNGPAQMFVALGAATLAPALAIAMEVFWHPADSLGTYAWALHAMIIGAVMIGMAERFAHADGPEHRERMSFAILSALACIAFAMIIMFSSSALTTAIALTIVAAAWLDRKFNLPLMSLYSLAGVVFVGYRLVVDPGKDWAIEAPLADMLLSHGGAVVAFAVSYVLVKAAQRQNAMILLESAVFSSLGILVSILLYRAIVSLSGVNDVDSHWAFGIGATIWIVLGMAQLHRVQIGGAFAMVRLGLGSLFVLLGGFLVLLAITVSNPLFDSYSNLILGPKIFNTLIPAYLLPALALGAGAWRLRMISKPQKRAVLGTALALGGLWLVLTIRHFWRGAVGMEWPGMDQPELYSYTVALLVIGAGVFYQSLARPNATLRKAGLVFIGLAVAKVFFLDISGLGGLIRIFSLLFLGLSLAGLAWLNRWAAARTETAPLAKDE</sequence>
<dbReference type="Proteomes" id="UP000182284">
    <property type="component" value="Unassembled WGS sequence"/>
</dbReference>
<dbReference type="EMBL" id="FNBL01000005">
    <property type="protein sequence ID" value="SDF54160.1"/>
    <property type="molecule type" value="Genomic_DNA"/>
</dbReference>
<evidence type="ECO:0000313" key="1">
    <source>
        <dbReference type="EMBL" id="SDF54160.1"/>
    </source>
</evidence>
<dbReference type="PANTHER" id="PTHR38434:SF1">
    <property type="entry name" value="BLL2549 PROTEIN"/>
    <property type="match status" value="1"/>
</dbReference>
<protein>
    <submittedName>
        <fullName evidence="1">Uncharacterized membrane protein</fullName>
    </submittedName>
</protein>
<evidence type="ECO:0000313" key="2">
    <source>
        <dbReference type="Proteomes" id="UP000182284"/>
    </source>
</evidence>
<dbReference type="PANTHER" id="PTHR38434">
    <property type="entry name" value="BLL2549 PROTEIN"/>
    <property type="match status" value="1"/>
</dbReference>
<dbReference type="AlphaFoldDB" id="A0A1G7LZ14"/>
<dbReference type="InterPro" id="IPR014600">
    <property type="entry name" value="UCP035905_mem"/>
</dbReference>
<reference evidence="1 2" key="1">
    <citation type="submission" date="2016-10" db="EMBL/GenBank/DDBJ databases">
        <authorList>
            <person name="de Groot N.N."/>
        </authorList>
    </citation>
    <scope>NUCLEOTIDE SEQUENCE [LARGE SCALE GENOMIC DNA]</scope>
    <source>
        <strain evidence="1 2">DSM 27375</strain>
    </source>
</reference>
<proteinExistence type="predicted"/>
<dbReference type="PIRSF" id="PIRSF035905">
    <property type="entry name" value="UCP035905_mp"/>
    <property type="match status" value="1"/>
</dbReference>
<name>A0A1G7LZ14_9RHOB</name>
<organism evidence="1 2">
    <name type="scientific">Celeribacter baekdonensis</name>
    <dbReference type="NCBI Taxonomy" id="875171"/>
    <lineage>
        <taxon>Bacteria</taxon>
        <taxon>Pseudomonadati</taxon>
        <taxon>Pseudomonadota</taxon>
        <taxon>Alphaproteobacteria</taxon>
        <taxon>Rhodobacterales</taxon>
        <taxon>Roseobacteraceae</taxon>
        <taxon>Celeribacter</taxon>
    </lineage>
</organism>
<dbReference type="Pfam" id="PF10101">
    <property type="entry name" value="DUF2339"/>
    <property type="match status" value="1"/>
</dbReference>
<accession>A0A1G7LZ14</accession>
<dbReference type="InterPro" id="IPR019286">
    <property type="entry name" value="DUF2339_TM"/>
</dbReference>
<gene>
    <name evidence="1" type="ORF">SAMN04488117_10524</name>
</gene>